<proteinExistence type="predicted"/>
<evidence type="ECO:0000256" key="2">
    <source>
        <dbReference type="ARBA" id="ARBA00022525"/>
    </source>
</evidence>
<evidence type="ECO:0000313" key="7">
    <source>
        <dbReference type="EMBL" id="KAF8771508.1"/>
    </source>
</evidence>
<dbReference type="GO" id="GO:0046872">
    <property type="term" value="F:metal ion binding"/>
    <property type="evidence" value="ECO:0007669"/>
    <property type="project" value="UniProtKB-KW"/>
</dbReference>
<dbReference type="Pfam" id="PF03098">
    <property type="entry name" value="An_peroxidase"/>
    <property type="match status" value="3"/>
</dbReference>
<feature type="binding site" description="axial binding residue" evidence="5">
    <location>
        <position position="279"/>
    </location>
    <ligand>
        <name>heme b</name>
        <dbReference type="ChEBI" id="CHEBI:60344"/>
    </ligand>
    <ligandPart>
        <name>Fe</name>
        <dbReference type="ChEBI" id="CHEBI:18248"/>
    </ligandPart>
</feature>
<dbReference type="AlphaFoldDB" id="A0A8T0EJH6"/>
<dbReference type="Gene3D" id="1.10.640.10">
    <property type="entry name" value="Haem peroxidase domain superfamily, animal type"/>
    <property type="match status" value="2"/>
</dbReference>
<dbReference type="InterPro" id="IPR037120">
    <property type="entry name" value="Haem_peroxidase_sf_animal"/>
</dbReference>
<keyword evidence="8" id="KW-1185">Reference proteome</keyword>
<dbReference type="EMBL" id="JABXBU010002228">
    <property type="protein sequence ID" value="KAF8771508.1"/>
    <property type="molecule type" value="Genomic_DNA"/>
</dbReference>
<evidence type="ECO:0000313" key="8">
    <source>
        <dbReference type="Proteomes" id="UP000807504"/>
    </source>
</evidence>
<evidence type="ECO:0000256" key="5">
    <source>
        <dbReference type="PIRSR" id="PIRSR619791-2"/>
    </source>
</evidence>
<keyword evidence="5" id="KW-0479">Metal-binding</keyword>
<keyword evidence="5" id="KW-0408">Iron</keyword>
<accession>A0A8T0EJH6</accession>
<dbReference type="PANTHER" id="PTHR11475">
    <property type="entry name" value="OXIDASE/PEROXIDASE"/>
    <property type="match status" value="1"/>
</dbReference>
<dbReference type="GO" id="GO:0004601">
    <property type="term" value="F:peroxidase activity"/>
    <property type="evidence" value="ECO:0007669"/>
    <property type="project" value="UniProtKB-KW"/>
</dbReference>
<dbReference type="PRINTS" id="PR00457">
    <property type="entry name" value="ANPEROXIDASE"/>
</dbReference>
<dbReference type="PROSITE" id="PS50292">
    <property type="entry name" value="PEROXIDASE_3"/>
    <property type="match status" value="1"/>
</dbReference>
<evidence type="ECO:0000256" key="3">
    <source>
        <dbReference type="ARBA" id="ARBA00022559"/>
    </source>
</evidence>
<gene>
    <name evidence="7" type="ORF">HNY73_018921</name>
</gene>
<dbReference type="Proteomes" id="UP000807504">
    <property type="component" value="Unassembled WGS sequence"/>
</dbReference>
<keyword evidence="2" id="KW-0964">Secreted</keyword>
<dbReference type="GO" id="GO:0020037">
    <property type="term" value="F:heme binding"/>
    <property type="evidence" value="ECO:0007669"/>
    <property type="project" value="InterPro"/>
</dbReference>
<evidence type="ECO:0000256" key="1">
    <source>
        <dbReference type="ARBA" id="ARBA00004613"/>
    </source>
</evidence>
<protein>
    <submittedName>
        <fullName evidence="7">Chorion peroxidase like protein</fullName>
    </submittedName>
</protein>
<name>A0A8T0EJH6_ARGBR</name>
<dbReference type="PANTHER" id="PTHR11475:SF4">
    <property type="entry name" value="CHORION PEROXIDASE"/>
    <property type="match status" value="1"/>
</dbReference>
<keyword evidence="5" id="KW-0349">Heme</keyword>
<sequence length="408" mass="46375">MPYSNAHTYDEHCCMALLPIILVLALLPIILVLALLPIILVLVLLPITLVEILRFLVTAGFIPLILLTEAAADTSNNSPNGKVYFYSRHPVDTDCCSSESYKYPYCAAISVRPNDPFFAQYNQTCLFMHRTEVCVDCSAFSNEQVNAATSPLDASIVYGSGDRKAMKIRTYDGDKRVNQHAFLSSMETLFMRDHNRVATKLKKLNPHWEEERLYQEARRIVIANLQCITYKEYLPQLLGPYIMRKFDLGVRNTSDGTEYNPNIQNGVRNEFANAGFRLHSMIPKNTGSFGLKFRHASVEDVDLYVGMMLENRFPGSEVGPTAACLISKQFYFTKFGDRFYFEHEGEVPSFSEAQRNSLKQCSLARFLCDNLNITQVQKYPMLIPSSKNPEVLCSDIPKINLTHWRETP</sequence>
<dbReference type="SUPFAM" id="SSF48113">
    <property type="entry name" value="Heme-dependent peroxidases"/>
    <property type="match status" value="1"/>
</dbReference>
<dbReference type="InterPro" id="IPR019791">
    <property type="entry name" value="Haem_peroxidase_animal"/>
</dbReference>
<evidence type="ECO:0000256" key="4">
    <source>
        <dbReference type="ARBA" id="ARBA00023180"/>
    </source>
</evidence>
<reference evidence="7" key="2">
    <citation type="submission" date="2020-06" db="EMBL/GenBank/DDBJ databases">
        <authorList>
            <person name="Sheffer M."/>
        </authorList>
    </citation>
    <scope>NUCLEOTIDE SEQUENCE</scope>
</reference>
<dbReference type="GO" id="GO:0006979">
    <property type="term" value="P:response to oxidative stress"/>
    <property type="evidence" value="ECO:0007669"/>
    <property type="project" value="InterPro"/>
</dbReference>
<dbReference type="InterPro" id="IPR010255">
    <property type="entry name" value="Haem_peroxidase_sf"/>
</dbReference>
<feature type="transmembrane region" description="Helical" evidence="6">
    <location>
        <begin position="20"/>
        <end position="45"/>
    </location>
</feature>
<comment type="subcellular location">
    <subcellularLocation>
        <location evidence="1">Secreted</location>
    </subcellularLocation>
</comment>
<evidence type="ECO:0000256" key="6">
    <source>
        <dbReference type="SAM" id="Phobius"/>
    </source>
</evidence>
<keyword evidence="4" id="KW-0325">Glycoprotein</keyword>
<keyword evidence="6" id="KW-1133">Transmembrane helix</keyword>
<comment type="caution">
    <text evidence="7">The sequence shown here is derived from an EMBL/GenBank/DDBJ whole genome shotgun (WGS) entry which is preliminary data.</text>
</comment>
<keyword evidence="6" id="KW-0472">Membrane</keyword>
<keyword evidence="6" id="KW-0812">Transmembrane</keyword>
<keyword evidence="3 7" id="KW-0575">Peroxidase</keyword>
<reference evidence="7" key="1">
    <citation type="journal article" date="2020" name="bioRxiv">
        <title>Chromosome-level reference genome of the European wasp spider Argiope bruennichi: a resource for studies on range expansion and evolutionary adaptation.</title>
        <authorList>
            <person name="Sheffer M.M."/>
            <person name="Hoppe A."/>
            <person name="Krehenwinkel H."/>
            <person name="Uhl G."/>
            <person name="Kuss A.W."/>
            <person name="Jensen L."/>
            <person name="Jensen C."/>
            <person name="Gillespie R.G."/>
            <person name="Hoff K.J."/>
            <person name="Prost S."/>
        </authorList>
    </citation>
    <scope>NUCLEOTIDE SEQUENCE</scope>
</reference>
<keyword evidence="3 7" id="KW-0560">Oxidoreductase</keyword>
<organism evidence="7 8">
    <name type="scientific">Argiope bruennichi</name>
    <name type="common">Wasp spider</name>
    <name type="synonym">Aranea bruennichi</name>
    <dbReference type="NCBI Taxonomy" id="94029"/>
    <lineage>
        <taxon>Eukaryota</taxon>
        <taxon>Metazoa</taxon>
        <taxon>Ecdysozoa</taxon>
        <taxon>Arthropoda</taxon>
        <taxon>Chelicerata</taxon>
        <taxon>Arachnida</taxon>
        <taxon>Araneae</taxon>
        <taxon>Araneomorphae</taxon>
        <taxon>Entelegynae</taxon>
        <taxon>Araneoidea</taxon>
        <taxon>Araneidae</taxon>
        <taxon>Argiope</taxon>
    </lineage>
</organism>